<dbReference type="RefSeq" id="XP_024689176.1">
    <property type="nucleotide sequence ID" value="XM_024836191.1"/>
</dbReference>
<sequence>MPRNYTRERLEYLWKIIAVDCEIPISTEEGRRNEVADSDLNNHDIIRIDRNFETIDNEVYNLVERPPILFCPFQADILANNPIDPSSYGSQKEQERAMEFRNYNPPADPLEIELGQWDPMSCGTVVCRYVKAWACGLPRPGLGEWWSIKGPGHARGISIPHPLLLGPGWNRSYPSGMDHWSTQKLMEFPRESSPGVYPHVVAPLVQNFNARDNTMLYSELSTIVATMRNRANQPKVDPNNVEAQEALFTESEEKIHELKREFPMEQRFPVLLLSFVGPQHGRLFYACMDRRRLVIRQSRLYSFEDNATAPLDLFARMFLSRPLHEDARTSSTSPG</sequence>
<protein>
    <submittedName>
        <fullName evidence="1">Uncharacterized protein</fullName>
    </submittedName>
</protein>
<reference evidence="1" key="1">
    <citation type="submission" date="2016-12" db="EMBL/GenBank/DDBJ databases">
        <title>The genomes of Aspergillus section Nigri reveals drivers in fungal speciation.</title>
        <authorList>
            <consortium name="DOE Joint Genome Institute"/>
            <person name="Vesth T.C."/>
            <person name="Nybo J."/>
            <person name="Theobald S."/>
            <person name="Brandl J."/>
            <person name="Frisvad J.C."/>
            <person name="Nielsen K.F."/>
            <person name="Lyhne E.K."/>
            <person name="Kogle M.E."/>
            <person name="Kuo A."/>
            <person name="Riley R."/>
            <person name="Clum A."/>
            <person name="Nolan M."/>
            <person name="Lipzen A."/>
            <person name="Salamov A."/>
            <person name="Henrissat B."/>
            <person name="Wiebenga A."/>
            <person name="De vries R.P."/>
            <person name="Grigoriev I.V."/>
            <person name="Mortensen U.H."/>
            <person name="Andersen M.R."/>
            <person name="Baker S.E."/>
        </authorList>
    </citation>
    <scope>NUCLEOTIDE SEQUENCE</scope>
    <source>
        <strain evidence="1">IBT 28561</strain>
    </source>
</reference>
<comment type="caution">
    <text evidence="1">The sequence shown here is derived from an EMBL/GenBank/DDBJ whole genome shotgun (WGS) entry which is preliminary data.</text>
</comment>
<gene>
    <name evidence="1" type="ORF">P168DRAFT_285258</name>
</gene>
<dbReference type="EMBL" id="MSFM01000014">
    <property type="protein sequence ID" value="PKY00582.1"/>
    <property type="molecule type" value="Genomic_DNA"/>
</dbReference>
<evidence type="ECO:0000313" key="1">
    <source>
        <dbReference type="EMBL" id="PKY00582.1"/>
    </source>
</evidence>
<keyword evidence="2" id="KW-1185">Reference proteome</keyword>
<dbReference type="AlphaFoldDB" id="A0A2I1CSH7"/>
<evidence type="ECO:0000313" key="2">
    <source>
        <dbReference type="Proteomes" id="UP000234254"/>
    </source>
</evidence>
<dbReference type="GeneID" id="36543715"/>
<dbReference type="OrthoDB" id="4436899at2759"/>
<dbReference type="Proteomes" id="UP000234254">
    <property type="component" value="Unassembled WGS sequence"/>
</dbReference>
<name>A0A2I1CSH7_ASPC2</name>
<proteinExistence type="predicted"/>
<accession>A0A2I1CSH7</accession>
<dbReference type="VEuPathDB" id="FungiDB:P168DRAFT_285258"/>
<organism evidence="1 2">
    <name type="scientific">Aspergillus campestris (strain IBT 28561)</name>
    <dbReference type="NCBI Taxonomy" id="1392248"/>
    <lineage>
        <taxon>Eukaryota</taxon>
        <taxon>Fungi</taxon>
        <taxon>Dikarya</taxon>
        <taxon>Ascomycota</taxon>
        <taxon>Pezizomycotina</taxon>
        <taxon>Eurotiomycetes</taxon>
        <taxon>Eurotiomycetidae</taxon>
        <taxon>Eurotiales</taxon>
        <taxon>Aspergillaceae</taxon>
        <taxon>Aspergillus</taxon>
        <taxon>Aspergillus subgen. Circumdati</taxon>
    </lineage>
</organism>